<comment type="caution">
    <text evidence="1">The sequence shown here is derived from an EMBL/GenBank/DDBJ whole genome shotgun (WGS) entry which is preliminary data.</text>
</comment>
<evidence type="ECO:0000313" key="1">
    <source>
        <dbReference type="EMBL" id="KAB2635683.1"/>
    </source>
</evidence>
<sequence length="85" mass="9972">MQIFATHCTWKWLFSPERFTNYGKDLATYHCLRLPIPEQEWVEAQVAHKKIYSSRSHIIFTTMGCSSITSTANQYATLKVLEMRK</sequence>
<reference evidence="1 2" key="1">
    <citation type="submission" date="2019-09" db="EMBL/GenBank/DDBJ databases">
        <authorList>
            <person name="Ou C."/>
        </authorList>
    </citation>
    <scope>NUCLEOTIDE SEQUENCE [LARGE SCALE GENOMIC DNA]</scope>
    <source>
        <strain evidence="1">S2</strain>
        <tissue evidence="1">Leaf</tissue>
    </source>
</reference>
<reference evidence="2" key="2">
    <citation type="submission" date="2019-10" db="EMBL/GenBank/DDBJ databases">
        <title>A de novo genome assembly of a pear dwarfing rootstock.</title>
        <authorList>
            <person name="Wang F."/>
            <person name="Wang J."/>
            <person name="Li S."/>
            <person name="Zhang Y."/>
            <person name="Fang M."/>
            <person name="Ma L."/>
            <person name="Zhao Y."/>
            <person name="Jiang S."/>
        </authorList>
    </citation>
    <scope>NUCLEOTIDE SEQUENCE [LARGE SCALE GENOMIC DNA]</scope>
</reference>
<reference evidence="1 2" key="3">
    <citation type="submission" date="2019-11" db="EMBL/GenBank/DDBJ databases">
        <title>A de novo genome assembly of a pear dwarfing rootstock.</title>
        <authorList>
            <person name="Wang F."/>
            <person name="Wang J."/>
            <person name="Li S."/>
            <person name="Zhang Y."/>
            <person name="Fang M."/>
            <person name="Ma L."/>
            <person name="Zhao Y."/>
            <person name="Jiang S."/>
        </authorList>
    </citation>
    <scope>NUCLEOTIDE SEQUENCE [LARGE SCALE GENOMIC DNA]</scope>
    <source>
        <strain evidence="1">S2</strain>
        <tissue evidence="1">Leaf</tissue>
    </source>
</reference>
<evidence type="ECO:0000313" key="2">
    <source>
        <dbReference type="Proteomes" id="UP000327157"/>
    </source>
</evidence>
<proteinExistence type="predicted"/>
<gene>
    <name evidence="1" type="ORF">D8674_026217</name>
</gene>
<name>A0A5N5I9B8_9ROSA</name>
<organism evidence="1 2">
    <name type="scientific">Pyrus ussuriensis x Pyrus communis</name>
    <dbReference type="NCBI Taxonomy" id="2448454"/>
    <lineage>
        <taxon>Eukaryota</taxon>
        <taxon>Viridiplantae</taxon>
        <taxon>Streptophyta</taxon>
        <taxon>Embryophyta</taxon>
        <taxon>Tracheophyta</taxon>
        <taxon>Spermatophyta</taxon>
        <taxon>Magnoliopsida</taxon>
        <taxon>eudicotyledons</taxon>
        <taxon>Gunneridae</taxon>
        <taxon>Pentapetalae</taxon>
        <taxon>rosids</taxon>
        <taxon>fabids</taxon>
        <taxon>Rosales</taxon>
        <taxon>Rosaceae</taxon>
        <taxon>Amygdaloideae</taxon>
        <taxon>Maleae</taxon>
        <taxon>Pyrus</taxon>
    </lineage>
</organism>
<dbReference type="EMBL" id="SMOL01000004">
    <property type="protein sequence ID" value="KAB2635683.1"/>
    <property type="molecule type" value="Genomic_DNA"/>
</dbReference>
<dbReference type="AlphaFoldDB" id="A0A5N5I9B8"/>
<accession>A0A5N5I9B8</accession>
<dbReference type="Proteomes" id="UP000327157">
    <property type="component" value="Chromosome 5"/>
</dbReference>
<protein>
    <submittedName>
        <fullName evidence="1">Uncharacterized protein</fullName>
    </submittedName>
</protein>
<keyword evidence="2" id="KW-1185">Reference proteome</keyword>